<sequence length="86" mass="10154">KKTNFLESCPEKNSPSAGFEPRIFYMYDTYHVVLIQSAWIFQFNLIEKKRKQNKFYSLKSMHQNGELKIKVTLKTNFESVAAKETN</sequence>
<reference evidence="2 3" key="1">
    <citation type="journal article" date="2018" name="Sci. Rep.">
        <title>Genomic signatures of local adaptation to the degree of environmental predictability in rotifers.</title>
        <authorList>
            <person name="Franch-Gras L."/>
            <person name="Hahn C."/>
            <person name="Garcia-Roger E.M."/>
            <person name="Carmona M.J."/>
            <person name="Serra M."/>
            <person name="Gomez A."/>
        </authorList>
    </citation>
    <scope>NUCLEOTIDE SEQUENCE [LARGE SCALE GENOMIC DNA]</scope>
    <source>
        <strain evidence="2">HYR1</strain>
    </source>
</reference>
<accession>A0A3M7S1S6</accession>
<proteinExistence type="predicted"/>
<feature type="transmembrane region" description="Helical" evidence="1">
    <location>
        <begin position="29"/>
        <end position="46"/>
    </location>
</feature>
<evidence type="ECO:0000256" key="1">
    <source>
        <dbReference type="SAM" id="Phobius"/>
    </source>
</evidence>
<dbReference type="EMBL" id="REGN01002201">
    <property type="protein sequence ID" value="RNA29575.1"/>
    <property type="molecule type" value="Genomic_DNA"/>
</dbReference>
<keyword evidence="1" id="KW-0812">Transmembrane</keyword>
<keyword evidence="1" id="KW-0472">Membrane</keyword>
<dbReference type="AlphaFoldDB" id="A0A3M7S1S6"/>
<keyword evidence="3" id="KW-1185">Reference proteome</keyword>
<feature type="non-terminal residue" evidence="2">
    <location>
        <position position="1"/>
    </location>
</feature>
<gene>
    <name evidence="2" type="ORF">BpHYR1_041909</name>
</gene>
<comment type="caution">
    <text evidence="2">The sequence shown here is derived from an EMBL/GenBank/DDBJ whole genome shotgun (WGS) entry which is preliminary data.</text>
</comment>
<evidence type="ECO:0000313" key="3">
    <source>
        <dbReference type="Proteomes" id="UP000276133"/>
    </source>
</evidence>
<name>A0A3M7S1S6_BRAPC</name>
<evidence type="ECO:0000313" key="2">
    <source>
        <dbReference type="EMBL" id="RNA29575.1"/>
    </source>
</evidence>
<protein>
    <submittedName>
        <fullName evidence="2">Uncharacterized protein</fullName>
    </submittedName>
</protein>
<organism evidence="2 3">
    <name type="scientific">Brachionus plicatilis</name>
    <name type="common">Marine rotifer</name>
    <name type="synonym">Brachionus muelleri</name>
    <dbReference type="NCBI Taxonomy" id="10195"/>
    <lineage>
        <taxon>Eukaryota</taxon>
        <taxon>Metazoa</taxon>
        <taxon>Spiralia</taxon>
        <taxon>Gnathifera</taxon>
        <taxon>Rotifera</taxon>
        <taxon>Eurotatoria</taxon>
        <taxon>Monogononta</taxon>
        <taxon>Pseudotrocha</taxon>
        <taxon>Ploima</taxon>
        <taxon>Brachionidae</taxon>
        <taxon>Brachionus</taxon>
    </lineage>
</organism>
<keyword evidence="1" id="KW-1133">Transmembrane helix</keyword>
<dbReference type="Proteomes" id="UP000276133">
    <property type="component" value="Unassembled WGS sequence"/>
</dbReference>